<dbReference type="Gene3D" id="2.130.10.10">
    <property type="entry name" value="YVTN repeat-like/Quinoprotein amine dehydrogenase"/>
    <property type="match status" value="3"/>
</dbReference>
<dbReference type="Gene3D" id="3.40.50.300">
    <property type="entry name" value="P-loop containing nucleotide triphosphate hydrolases"/>
    <property type="match status" value="1"/>
</dbReference>
<dbReference type="PANTHER" id="PTHR10039:SF16">
    <property type="entry name" value="GPI INOSITOL-DEACYLASE"/>
    <property type="match status" value="1"/>
</dbReference>
<organism evidence="9 10">
    <name type="scientific">Podospora australis</name>
    <dbReference type="NCBI Taxonomy" id="1536484"/>
    <lineage>
        <taxon>Eukaryota</taxon>
        <taxon>Fungi</taxon>
        <taxon>Dikarya</taxon>
        <taxon>Ascomycota</taxon>
        <taxon>Pezizomycotina</taxon>
        <taxon>Sordariomycetes</taxon>
        <taxon>Sordariomycetidae</taxon>
        <taxon>Sordariales</taxon>
        <taxon>Podosporaceae</taxon>
        <taxon>Podospora</taxon>
    </lineage>
</organism>
<dbReference type="PANTHER" id="PTHR10039">
    <property type="entry name" value="AMELOGENIN"/>
    <property type="match status" value="1"/>
</dbReference>
<keyword evidence="4" id="KW-0472">Membrane</keyword>
<keyword evidence="4" id="KW-0653">Protein transport</keyword>
<protein>
    <recommendedName>
        <fullName evidence="2 4">GPI inositol-deacylase</fullName>
        <ecNumber evidence="4">3.1.-.-</ecNumber>
    </recommendedName>
</protein>
<dbReference type="InterPro" id="IPR001680">
    <property type="entry name" value="WD40_rpt"/>
</dbReference>
<feature type="region of interest" description="Disordered" evidence="5">
    <location>
        <begin position="33"/>
        <end position="53"/>
    </location>
</feature>
<feature type="compositionally biased region" description="Low complexity" evidence="5">
    <location>
        <begin position="11"/>
        <end position="21"/>
    </location>
</feature>
<dbReference type="GO" id="GO:0005789">
    <property type="term" value="C:endoplasmic reticulum membrane"/>
    <property type="evidence" value="ECO:0007669"/>
    <property type="project" value="UniProtKB-SubCell"/>
</dbReference>
<dbReference type="SUPFAM" id="SSF52540">
    <property type="entry name" value="P-loop containing nucleoside triphosphate hydrolases"/>
    <property type="match status" value="1"/>
</dbReference>
<evidence type="ECO:0000259" key="6">
    <source>
        <dbReference type="Pfam" id="PF07819"/>
    </source>
</evidence>
<dbReference type="EMBL" id="MU864624">
    <property type="protein sequence ID" value="KAK4182677.1"/>
    <property type="molecule type" value="Genomic_DNA"/>
</dbReference>
<accession>A0AAN7AEA2</accession>
<dbReference type="InterPro" id="IPR056884">
    <property type="entry name" value="NPHP3-like_N"/>
</dbReference>
<dbReference type="EC" id="3.1.-.-" evidence="4"/>
<evidence type="ECO:0000256" key="5">
    <source>
        <dbReference type="SAM" id="MobiDB-lite"/>
    </source>
</evidence>
<dbReference type="SMART" id="SM00320">
    <property type="entry name" value="WD40"/>
    <property type="match status" value="6"/>
</dbReference>
<comment type="function">
    <text evidence="1 4">Involved in inositol deacylation of GPI-anchored proteins which plays important roles in the quality control and ER-associated degradation of GPI-anchored proteins.</text>
</comment>
<dbReference type="InterPro" id="IPR029058">
    <property type="entry name" value="AB_hydrolase_fold"/>
</dbReference>
<keyword evidence="4" id="KW-0813">Transport</keyword>
<dbReference type="Gene3D" id="3.40.50.1820">
    <property type="entry name" value="alpha/beta hydrolase"/>
    <property type="match status" value="1"/>
</dbReference>
<dbReference type="InterPro" id="IPR054471">
    <property type="entry name" value="GPIID_WHD"/>
</dbReference>
<dbReference type="GO" id="GO:0015031">
    <property type="term" value="P:protein transport"/>
    <property type="evidence" value="ECO:0007669"/>
    <property type="project" value="UniProtKB-KW"/>
</dbReference>
<proteinExistence type="inferred from homology"/>
<comment type="subcellular location">
    <subcellularLocation>
        <location evidence="4">Endoplasmic reticulum membrane</location>
    </subcellularLocation>
</comment>
<dbReference type="Pfam" id="PF07819">
    <property type="entry name" value="PGAP1"/>
    <property type="match status" value="1"/>
</dbReference>
<dbReference type="InterPro" id="IPR015943">
    <property type="entry name" value="WD40/YVTN_repeat-like_dom_sf"/>
</dbReference>
<feature type="compositionally biased region" description="Low complexity" evidence="5">
    <location>
        <begin position="1596"/>
        <end position="1630"/>
    </location>
</feature>
<dbReference type="InterPro" id="IPR036322">
    <property type="entry name" value="WD40_repeat_dom_sf"/>
</dbReference>
<evidence type="ECO:0000313" key="9">
    <source>
        <dbReference type="EMBL" id="KAK4182677.1"/>
    </source>
</evidence>
<evidence type="ECO:0000259" key="8">
    <source>
        <dbReference type="Pfam" id="PF24883"/>
    </source>
</evidence>
<sequence>MSGRAPMPAPSDRLSQLSLSSTRRTFTLKSIIKRDDRGKEDDGEAGKGPIGLTTLYEPEGPSIVDLVFVHGLNGGSVSTWTRNGDKSLFWPKEWLPNDHAFSDARIHTFGYDSSWSHESILNIHDFATALLVSIKHAPSNHSRDEGVPTPLVLIGHSMGGLVIKRAYIVAKHRAEFAGVSDRVFSVFFLATPHGGSDMAALLTKLLSLSPDRPFVRELHRNSPTLQAINEEFPRYSQDLKLFSFFETQPMNYGVGKGLIVEKECAVMNISNETSSYLHANHRDVAKYTSQSDPSYITVRNALAAMIDQLRDNQNSTRERIADEQREALDAFLGVSDAPEAILSGVRSSRFDGSCEWFLQKDSFSRWRDGPCSQILWVQGKPGMGKSVLAGRVIDEMRHGLGGGMPKHCSFYFFSHSERSRCTAAVFLLTMAWQMAVLHPEILQVISRAAKLWKDSRLSMTDHSPVWRRIFVDRILKVKLNKTQYWIIDGFDECSQQSELLSMLLTIQQMWPLSILVTSRNSFSATCTSLLPDANVVSVSLGEDDSRQDIDQFVDSHIRLVPSQDEATRNEMAREIKEKSMGCFLWVRVVLAQLQKVHSTTAAQRVLESVPPDMDELYRRILKSMLEEQLDRRFAKAILKWAVCSSRPLTAEELHTALEVDLDDTIPDVEKAVEAYCGQLVYFDAQKKMRLLHLTTRAVLTNPATDSEFVVNKGESHTSIALVCLKHLSGLAVKHPRSSRRLGSDRENNPSQSPFTHYACMALFEHVARSKNYGAELYQPLAAFLNSPNVLSWIEHLARHSELTRLLQAGRSLTRLLKQGNVAQIAGLSPNIQVLATWATDLVRLVSKFGRQLTSHPHAIHTLIPPFCPQGSALHKRFASPRGLHLVGAAQPNWDDCSSVITYAKGETITVAACCERFFALGTLVGREIVIYDELTCQERGRLNNKEPVVLLRFGSTCRYLASAGHKSIKIWDLEKSEMVSNIPCTSRCMSIEFTEDDNMMLVALKNNHFVFWDVVNDELADEDRWSVDPRVQETYDFRSPTMSAIGVHQNLVAVSYRSQDLLVWNFETFTLHDVYYRETGSRGWDESTTSAPKQKSTVLSLTFGAAPNSNALLVCYFDGELVLYDTFDGTVRHRVSGVNAHCLVSSPDGRTLATGDATGTIRLFDLETLRFLYRINFHAEFLGVRALSITADGRRLLDVRGKQCRVWEPLALLRQEVVDDANSDALSTVSTNPQEEVDFEGPMNINYITATALIRGGEYVLVGKDDGTVSVYDSARGDLRQVLFDHGVTISFLEYDGKTGIIVCADQASRVVCYRLVTRPGLAPWEVDSVFEVQIRSAITQLLTSTVPGLSRLLVCTAGECFLYDVGSGSSPLSAAVANITWSTDRHRFSWAQHPTLPDQLLLVLNGRVHIFLWESLRLVSHGEVDAVPTEQMLLGEDVGVVMPALMPSAEVVKARILSGSPFFVTTCEDTRLNTQDRTEVLLWDGAILSNTDTGSGSSIQPAAFSASLSTKVDHIIGTFGGDLVFLHVDGWVCTIPLNAAEKDIKVTQHFFVPPDWISLNSHLIVTVTVGGDIIFAQRSELIIIKRGLEIERPSLASASRRSASSTSGMGTPRGSSRPRGPMGGRSRSGSGLGSSSGMGSRSRHGSLAVGNSSRYGSLAGLESARRLSES</sequence>
<feature type="domain" description="GPI inositol-deacylase winged helix" evidence="7">
    <location>
        <begin position="623"/>
        <end position="710"/>
    </location>
</feature>
<comment type="caution">
    <text evidence="9">The sequence shown here is derived from an EMBL/GenBank/DDBJ whole genome shotgun (WGS) entry which is preliminary data.</text>
</comment>
<keyword evidence="4" id="KW-0378">Hydrolase</keyword>
<feature type="region of interest" description="Disordered" evidence="5">
    <location>
        <begin position="1596"/>
        <end position="1655"/>
    </location>
</feature>
<dbReference type="Proteomes" id="UP001302126">
    <property type="component" value="Unassembled WGS sequence"/>
</dbReference>
<keyword evidence="4" id="KW-0256">Endoplasmic reticulum</keyword>
<dbReference type="SUPFAM" id="SSF53474">
    <property type="entry name" value="alpha/beta-Hydrolases"/>
    <property type="match status" value="1"/>
</dbReference>
<evidence type="ECO:0000256" key="2">
    <source>
        <dbReference type="ARBA" id="ARBA00015856"/>
    </source>
</evidence>
<feature type="region of interest" description="Disordered" evidence="5">
    <location>
        <begin position="1"/>
        <end position="21"/>
    </location>
</feature>
<name>A0AAN7AEA2_9PEZI</name>
<comment type="similarity">
    <text evidence="4">Belongs to the GPI inositol-deacylase family.</text>
</comment>
<dbReference type="GO" id="GO:0016788">
    <property type="term" value="F:hydrolase activity, acting on ester bonds"/>
    <property type="evidence" value="ECO:0007669"/>
    <property type="project" value="InterPro"/>
</dbReference>
<dbReference type="Pfam" id="PF00400">
    <property type="entry name" value="WD40"/>
    <property type="match status" value="1"/>
</dbReference>
<dbReference type="Pfam" id="PF22939">
    <property type="entry name" value="WHD_GPIID"/>
    <property type="match status" value="1"/>
</dbReference>
<keyword evidence="3" id="KW-0677">Repeat</keyword>
<evidence type="ECO:0000313" key="10">
    <source>
        <dbReference type="Proteomes" id="UP001302126"/>
    </source>
</evidence>
<evidence type="ECO:0000259" key="7">
    <source>
        <dbReference type="Pfam" id="PF22939"/>
    </source>
</evidence>
<reference evidence="9" key="1">
    <citation type="journal article" date="2023" name="Mol. Phylogenet. Evol.">
        <title>Genome-scale phylogeny and comparative genomics of the fungal order Sordariales.</title>
        <authorList>
            <person name="Hensen N."/>
            <person name="Bonometti L."/>
            <person name="Westerberg I."/>
            <person name="Brannstrom I.O."/>
            <person name="Guillou S."/>
            <person name="Cros-Aarteil S."/>
            <person name="Calhoun S."/>
            <person name="Haridas S."/>
            <person name="Kuo A."/>
            <person name="Mondo S."/>
            <person name="Pangilinan J."/>
            <person name="Riley R."/>
            <person name="LaButti K."/>
            <person name="Andreopoulos B."/>
            <person name="Lipzen A."/>
            <person name="Chen C."/>
            <person name="Yan M."/>
            <person name="Daum C."/>
            <person name="Ng V."/>
            <person name="Clum A."/>
            <person name="Steindorff A."/>
            <person name="Ohm R.A."/>
            <person name="Martin F."/>
            <person name="Silar P."/>
            <person name="Natvig D.O."/>
            <person name="Lalanne C."/>
            <person name="Gautier V."/>
            <person name="Ament-Velasquez S.L."/>
            <person name="Kruys A."/>
            <person name="Hutchinson M.I."/>
            <person name="Powell A.J."/>
            <person name="Barry K."/>
            <person name="Miller A.N."/>
            <person name="Grigoriev I.V."/>
            <person name="Debuchy R."/>
            <person name="Gladieux P."/>
            <person name="Hiltunen Thoren M."/>
            <person name="Johannesson H."/>
        </authorList>
    </citation>
    <scope>NUCLEOTIDE SEQUENCE</scope>
    <source>
        <strain evidence="9">PSN309</strain>
    </source>
</reference>
<gene>
    <name evidence="9" type="ORF">QBC35DRAFT_467912</name>
</gene>
<feature type="domain" description="GPI inositol-deacylase PGAP1-like alpha/beta" evidence="6">
    <location>
        <begin position="66"/>
        <end position="196"/>
    </location>
</feature>
<evidence type="ECO:0000256" key="1">
    <source>
        <dbReference type="ARBA" id="ARBA00003496"/>
    </source>
</evidence>
<reference evidence="9" key="2">
    <citation type="submission" date="2023-05" db="EMBL/GenBank/DDBJ databases">
        <authorList>
            <consortium name="Lawrence Berkeley National Laboratory"/>
            <person name="Steindorff A."/>
            <person name="Hensen N."/>
            <person name="Bonometti L."/>
            <person name="Westerberg I."/>
            <person name="Brannstrom I.O."/>
            <person name="Guillou S."/>
            <person name="Cros-Aarteil S."/>
            <person name="Calhoun S."/>
            <person name="Haridas S."/>
            <person name="Kuo A."/>
            <person name="Mondo S."/>
            <person name="Pangilinan J."/>
            <person name="Riley R."/>
            <person name="Labutti K."/>
            <person name="Andreopoulos B."/>
            <person name="Lipzen A."/>
            <person name="Chen C."/>
            <person name="Yanf M."/>
            <person name="Daum C."/>
            <person name="Ng V."/>
            <person name="Clum A."/>
            <person name="Ohm R."/>
            <person name="Martin F."/>
            <person name="Silar P."/>
            <person name="Natvig D."/>
            <person name="Lalanne C."/>
            <person name="Gautier V."/>
            <person name="Ament-Velasquez S.L."/>
            <person name="Kruys A."/>
            <person name="Hutchinson M.I."/>
            <person name="Powell A.J."/>
            <person name="Barry K."/>
            <person name="Miller A.N."/>
            <person name="Grigoriev I.V."/>
            <person name="Debuchy R."/>
            <person name="Gladieux P."/>
            <person name="Thoren M.H."/>
            <person name="Johannesson H."/>
        </authorList>
    </citation>
    <scope>NUCLEOTIDE SEQUENCE</scope>
    <source>
        <strain evidence="9">PSN309</strain>
    </source>
</reference>
<feature type="domain" description="Nephrocystin 3-like N-terminal" evidence="8">
    <location>
        <begin position="352"/>
        <end position="519"/>
    </location>
</feature>
<evidence type="ECO:0000256" key="3">
    <source>
        <dbReference type="ARBA" id="ARBA00022737"/>
    </source>
</evidence>
<dbReference type="InterPro" id="IPR012908">
    <property type="entry name" value="PGAP1-ab_dom-like"/>
</dbReference>
<dbReference type="InterPro" id="IPR027417">
    <property type="entry name" value="P-loop_NTPase"/>
</dbReference>
<evidence type="ECO:0000256" key="4">
    <source>
        <dbReference type="RuleBase" id="RU365011"/>
    </source>
</evidence>
<dbReference type="SUPFAM" id="SSF50978">
    <property type="entry name" value="WD40 repeat-like"/>
    <property type="match status" value="2"/>
</dbReference>
<keyword evidence="10" id="KW-1185">Reference proteome</keyword>
<dbReference type="Pfam" id="PF24883">
    <property type="entry name" value="NPHP3_N"/>
    <property type="match status" value="1"/>
</dbReference>